<accession>A0A0U2ZMC2</accession>
<dbReference type="AlphaFoldDB" id="A0A0U2ZMC2"/>
<keyword evidence="1" id="KW-0812">Transmembrane</keyword>
<evidence type="ECO:0000256" key="1">
    <source>
        <dbReference type="SAM" id="Phobius"/>
    </source>
</evidence>
<feature type="transmembrane region" description="Helical" evidence="1">
    <location>
        <begin position="73"/>
        <end position="90"/>
    </location>
</feature>
<feature type="transmembrane region" description="Helical" evidence="1">
    <location>
        <begin position="156"/>
        <end position="174"/>
    </location>
</feature>
<keyword evidence="1" id="KW-0472">Membrane</keyword>
<feature type="transmembrane region" description="Helical" evidence="1">
    <location>
        <begin position="126"/>
        <end position="144"/>
    </location>
</feature>
<dbReference type="InterPro" id="IPR043130">
    <property type="entry name" value="CDP-OH_PTrfase_TM_dom"/>
</dbReference>
<feature type="transmembrane region" description="Helical" evidence="1">
    <location>
        <begin position="181"/>
        <end position="201"/>
    </location>
</feature>
<dbReference type="InterPro" id="IPR000462">
    <property type="entry name" value="CDP-OH_P_trans"/>
</dbReference>
<feature type="transmembrane region" description="Helical" evidence="1">
    <location>
        <begin position="9"/>
        <end position="28"/>
    </location>
</feature>
<reference evidence="2" key="1">
    <citation type="submission" date="2015-10" db="EMBL/GenBank/DDBJ databases">
        <title>Comparative analysis of sym-gene organization in Rhizobium leguminosarum bv. viciae strains, isolated from different host plants and demonstrating clear differences in symbiotic specificity.</title>
        <authorList>
            <person name="Chirak E.R."/>
            <person name="Kimeklis A.K."/>
            <person name="Andronov E.E."/>
        </authorList>
    </citation>
    <scope>NUCLEOTIDE SEQUENCE</scope>
    <source>
        <strain evidence="2">Vaf12</strain>
    </source>
</reference>
<sequence length="203" mass="21602">MLRYLIDPANAITTSGLLFSAISLFMAVSDRLEIAMAAALWAVLADHLDGIVASRTRNRRPDFAKIGKSLDGFGDIIYGAVLPAVVIIQLSDKSVLSFSTATALLLAGAIRLSYFANFGRSEDGRFLGVPLSYDVPLLALVFLVKPLLPPELFQTMTNIGFLLLAGAHVASIRVPPPNGAMYAAISIFAISASSFLLMRGLSA</sequence>
<dbReference type="GO" id="GO:0008654">
    <property type="term" value="P:phospholipid biosynthetic process"/>
    <property type="evidence" value="ECO:0007669"/>
    <property type="project" value="InterPro"/>
</dbReference>
<dbReference type="Pfam" id="PF01066">
    <property type="entry name" value="CDP-OH_P_transf"/>
    <property type="match status" value="1"/>
</dbReference>
<name>A0A0U2ZMC2_RHILV</name>
<organism evidence="2">
    <name type="scientific">Rhizobium leguminosarum bv. viciae</name>
    <dbReference type="NCBI Taxonomy" id="387"/>
    <lineage>
        <taxon>Bacteria</taxon>
        <taxon>Pseudomonadati</taxon>
        <taxon>Pseudomonadota</taxon>
        <taxon>Alphaproteobacteria</taxon>
        <taxon>Hyphomicrobiales</taxon>
        <taxon>Rhizobiaceae</taxon>
        <taxon>Rhizobium/Agrobacterium group</taxon>
        <taxon>Rhizobium</taxon>
    </lineage>
</organism>
<dbReference type="EMBL" id="KT944070">
    <property type="protein sequence ID" value="ALU64551.1"/>
    <property type="molecule type" value="Genomic_DNA"/>
</dbReference>
<feature type="transmembrane region" description="Helical" evidence="1">
    <location>
        <begin position="96"/>
        <end position="114"/>
    </location>
</feature>
<proteinExistence type="predicted"/>
<keyword evidence="2" id="KW-0808">Transferase</keyword>
<protein>
    <submittedName>
        <fullName evidence="2">CDP-diacylglycerol--serine O-phosphatidyltransferase</fullName>
        <ecNumber evidence="2">2.7.8.8</ecNumber>
    </submittedName>
</protein>
<dbReference type="GO" id="GO:0016020">
    <property type="term" value="C:membrane"/>
    <property type="evidence" value="ECO:0007669"/>
    <property type="project" value="InterPro"/>
</dbReference>
<evidence type="ECO:0000313" key="2">
    <source>
        <dbReference type="EMBL" id="ALU64551.1"/>
    </source>
</evidence>
<dbReference type="EC" id="2.7.8.8" evidence="2"/>
<dbReference type="GO" id="GO:0003882">
    <property type="term" value="F:CDP-diacylglycerol-serine O-phosphatidyltransferase activity"/>
    <property type="evidence" value="ECO:0007669"/>
    <property type="project" value="UniProtKB-EC"/>
</dbReference>
<keyword evidence="1" id="KW-1133">Transmembrane helix</keyword>
<dbReference type="Gene3D" id="1.20.120.1760">
    <property type="match status" value="1"/>
</dbReference>